<accession>A0A423PWG7</accession>
<proteinExistence type="predicted"/>
<keyword evidence="2" id="KW-1185">Reference proteome</keyword>
<name>A0A423PWG7_9GAMM</name>
<dbReference type="SUPFAM" id="SSF82185">
    <property type="entry name" value="Histone H3 K4-specific methyltransferase SET7/9 N-terminal domain"/>
    <property type="match status" value="4"/>
</dbReference>
<protein>
    <recommendedName>
        <fullName evidence="3">Membrane-binding protein</fullName>
    </recommendedName>
</protein>
<dbReference type="PANTHER" id="PTHR33706:SF1">
    <property type="entry name" value="TPR REPEAT PROTEIN"/>
    <property type="match status" value="1"/>
</dbReference>
<evidence type="ECO:0000313" key="2">
    <source>
        <dbReference type="Proteomes" id="UP000283993"/>
    </source>
</evidence>
<organism evidence="1 2">
    <name type="scientific">Salinisphaera orenii MK-B5</name>
    <dbReference type="NCBI Taxonomy" id="856730"/>
    <lineage>
        <taxon>Bacteria</taxon>
        <taxon>Pseudomonadati</taxon>
        <taxon>Pseudomonadota</taxon>
        <taxon>Gammaproteobacteria</taxon>
        <taxon>Salinisphaerales</taxon>
        <taxon>Salinisphaeraceae</taxon>
        <taxon>Salinisphaera</taxon>
    </lineage>
</organism>
<dbReference type="EMBL" id="AYKH01000002">
    <property type="protein sequence ID" value="ROO29958.1"/>
    <property type="molecule type" value="Genomic_DNA"/>
</dbReference>
<evidence type="ECO:0000313" key="1">
    <source>
        <dbReference type="EMBL" id="ROO29958.1"/>
    </source>
</evidence>
<dbReference type="RefSeq" id="WP_123630001.1">
    <property type="nucleotide sequence ID" value="NZ_AYKH01000002.1"/>
</dbReference>
<comment type="caution">
    <text evidence="1">The sequence shown here is derived from an EMBL/GenBank/DDBJ whole genome shotgun (WGS) entry which is preliminary data.</text>
</comment>
<evidence type="ECO:0008006" key="3">
    <source>
        <dbReference type="Google" id="ProtNLM"/>
    </source>
</evidence>
<gene>
    <name evidence="1" type="ORF">SAOR_01985</name>
</gene>
<dbReference type="PANTHER" id="PTHR33706">
    <property type="entry name" value="MORN VARIANT REPEAT PROTEIN"/>
    <property type="match status" value="1"/>
</dbReference>
<sequence>MIGVAANATRPRHTRRLTALARTLLLAAVLLGYALTARAETVFWFDDGLYPVDSQARASYRLSVADERDGIGWPAELRRIEDDALRMRGTVARPEPGDTDVTWIGAYQLYRMAGEHRLAEVGTTDAQARQQGLVTTFDEQGRLESETLYRDGKRHGRARRYIDGELNTVTHYENDQRHGVHVEYVQGKVWRIEDYRHDRLDGLTEQYSVGMQPALTSRGHYRHGKPHGWFRRYEAGATISEIHYVDGKKDGPERYWHDQAAGQLSEIAHYRNGERVGQQIVNRYDVDSQVTVKAVFDSDNNLLTKTEYDDGRPKIRVRHLRDGDRAREIHDYFDRYGYVQARRILFPGTAREIERRFAADGALTYRRELRNHHRVGRFFERREPGHSVAIVYDDHGERHGRQIETRDGKTVRMTTWVHGTREGAFFEIAYNGRRTEGRYAQGRLDGVQRVLDGDQIREITHYDHGTKDGDYARYDQNGDLRGKGRYVDGAKHGDWMESAGRGTRWHGRYDHGERVGRWQTLSVRGYPVAEGRFDEHGKRTGVWTFYRDDGELEGCPLYRDGERVAAADYNRDSAQSRVEYCKSQLDARPD</sequence>
<dbReference type="AlphaFoldDB" id="A0A423PWG7"/>
<dbReference type="Gene3D" id="2.20.110.10">
    <property type="entry name" value="Histone H3 K4-specific methyltransferase SET7/9 N-terminal domain"/>
    <property type="match status" value="1"/>
</dbReference>
<dbReference type="Gene3D" id="3.90.930.1">
    <property type="match status" value="2"/>
</dbReference>
<dbReference type="Proteomes" id="UP000283993">
    <property type="component" value="Unassembled WGS sequence"/>
</dbReference>
<reference evidence="1 2" key="1">
    <citation type="submission" date="2013-10" db="EMBL/GenBank/DDBJ databases">
        <title>Salinisphaera orenii MK-B5 Genome Sequencing.</title>
        <authorList>
            <person name="Lai Q."/>
            <person name="Li C."/>
            <person name="Shao Z."/>
        </authorList>
    </citation>
    <scope>NUCLEOTIDE SEQUENCE [LARGE SCALE GENOMIC DNA]</scope>
    <source>
        <strain evidence="1 2">MK-B5</strain>
    </source>
</reference>